<reference evidence="4 5" key="1">
    <citation type="submission" date="2021-04" db="EMBL/GenBank/DDBJ databases">
        <authorList>
            <person name="Rodrigo-Torres L."/>
            <person name="Arahal R. D."/>
            <person name="Lucena T."/>
        </authorList>
    </citation>
    <scope>NUCLEOTIDE SEQUENCE [LARGE SCALE GENOMIC DNA]</scope>
    <source>
        <strain evidence="4 5">CECT 9623</strain>
    </source>
</reference>
<dbReference type="SUPFAM" id="SSF52172">
    <property type="entry name" value="CheY-like"/>
    <property type="match status" value="1"/>
</dbReference>
<protein>
    <submittedName>
        <fullName evidence="4">DNA-binding transcriptional regulator NtrC</fullName>
    </submittedName>
</protein>
<evidence type="ECO:0000313" key="5">
    <source>
        <dbReference type="Proteomes" id="UP000679725"/>
    </source>
</evidence>
<feature type="domain" description="Response regulatory" evidence="3">
    <location>
        <begin position="9"/>
        <end position="136"/>
    </location>
</feature>
<comment type="caution">
    <text evidence="4">The sequence shown here is derived from an EMBL/GenBank/DDBJ whole genome shotgun (WGS) entry which is preliminary data.</text>
</comment>
<dbReference type="InterPro" id="IPR011006">
    <property type="entry name" value="CheY-like_superfamily"/>
</dbReference>
<evidence type="ECO:0000313" key="4">
    <source>
        <dbReference type="EMBL" id="CAG5067429.1"/>
    </source>
</evidence>
<gene>
    <name evidence="4" type="primary">ntrC</name>
    <name evidence="4" type="ORF">DYBT9623_00150</name>
</gene>
<dbReference type="PANTHER" id="PTHR44591:SF3">
    <property type="entry name" value="RESPONSE REGULATORY DOMAIN-CONTAINING PROTEIN"/>
    <property type="match status" value="1"/>
</dbReference>
<dbReference type="PROSITE" id="PS50110">
    <property type="entry name" value="RESPONSE_REGULATORY"/>
    <property type="match status" value="1"/>
</dbReference>
<dbReference type="Gene3D" id="3.40.50.2300">
    <property type="match status" value="1"/>
</dbReference>
<feature type="modified residue" description="4-aspartylphosphate" evidence="2">
    <location>
        <position position="66"/>
    </location>
</feature>
<dbReference type="Proteomes" id="UP000679725">
    <property type="component" value="Unassembled WGS sequence"/>
</dbReference>
<organism evidence="4 5">
    <name type="scientific">Dyadobacter linearis</name>
    <dbReference type="NCBI Taxonomy" id="2823330"/>
    <lineage>
        <taxon>Bacteria</taxon>
        <taxon>Pseudomonadati</taxon>
        <taxon>Bacteroidota</taxon>
        <taxon>Cytophagia</taxon>
        <taxon>Cytophagales</taxon>
        <taxon>Spirosomataceae</taxon>
        <taxon>Dyadobacter</taxon>
    </lineage>
</organism>
<keyword evidence="1 2" id="KW-0597">Phosphoprotein</keyword>
<dbReference type="PANTHER" id="PTHR44591">
    <property type="entry name" value="STRESS RESPONSE REGULATOR PROTEIN 1"/>
    <property type="match status" value="1"/>
</dbReference>
<name>A0ABM8UIT6_9BACT</name>
<dbReference type="RefSeq" id="WP_215231605.1">
    <property type="nucleotide sequence ID" value="NZ_CAJRAU010000001.1"/>
</dbReference>
<dbReference type="GO" id="GO:0003677">
    <property type="term" value="F:DNA binding"/>
    <property type="evidence" value="ECO:0007669"/>
    <property type="project" value="UniProtKB-KW"/>
</dbReference>
<dbReference type="EMBL" id="CAJRAU010000001">
    <property type="protein sequence ID" value="CAG5067429.1"/>
    <property type="molecule type" value="Genomic_DNA"/>
</dbReference>
<evidence type="ECO:0000259" key="3">
    <source>
        <dbReference type="PROSITE" id="PS50110"/>
    </source>
</evidence>
<dbReference type="InterPro" id="IPR050595">
    <property type="entry name" value="Bact_response_regulator"/>
</dbReference>
<accession>A0ABM8UIT6</accession>
<evidence type="ECO:0000256" key="1">
    <source>
        <dbReference type="ARBA" id="ARBA00022553"/>
    </source>
</evidence>
<evidence type="ECO:0000256" key="2">
    <source>
        <dbReference type="PROSITE-ProRule" id="PRU00169"/>
    </source>
</evidence>
<dbReference type="InterPro" id="IPR001789">
    <property type="entry name" value="Sig_transdc_resp-reg_receiver"/>
</dbReference>
<dbReference type="SMART" id="SM00448">
    <property type="entry name" value="REC"/>
    <property type="match status" value="1"/>
</dbReference>
<keyword evidence="5" id="KW-1185">Reference proteome</keyword>
<sequence>MKSFDNMKPIYIVDDSADQRLLLGYFIKRINPEYQITFFDGGRALLDSLAIAAETGTALPQIIVLDLQMPGMTGYQVLKMIKSPDQNEKHKEIPVVILSSHMDQDLINQCLDAGALAFLHKPVDFEQLRKLLSGADILATRSAR</sequence>
<proteinExistence type="predicted"/>
<keyword evidence="4" id="KW-0238">DNA-binding</keyword>
<dbReference type="Pfam" id="PF00072">
    <property type="entry name" value="Response_reg"/>
    <property type="match status" value="1"/>
</dbReference>